<comment type="caution">
    <text evidence="10">The sequence shown here is derived from an EMBL/GenBank/DDBJ whole genome shotgun (WGS) entry which is preliminary data.</text>
</comment>
<dbReference type="InterPro" id="IPR037066">
    <property type="entry name" value="Plug_dom_sf"/>
</dbReference>
<keyword evidence="4 7" id="KW-0812">Transmembrane</keyword>
<dbReference type="InterPro" id="IPR012910">
    <property type="entry name" value="Plug_dom"/>
</dbReference>
<dbReference type="InterPro" id="IPR008969">
    <property type="entry name" value="CarboxyPept-like_regulatory"/>
</dbReference>
<comment type="subcellular location">
    <subcellularLocation>
        <location evidence="1 7">Cell outer membrane</location>
        <topology evidence="1 7">Multi-pass membrane protein</topology>
    </subcellularLocation>
</comment>
<dbReference type="Gene3D" id="2.60.40.1120">
    <property type="entry name" value="Carboxypeptidase-like, regulatory domain"/>
    <property type="match status" value="1"/>
</dbReference>
<evidence type="ECO:0000313" key="11">
    <source>
        <dbReference type="Proteomes" id="UP001597112"/>
    </source>
</evidence>
<dbReference type="InterPro" id="IPR023997">
    <property type="entry name" value="TonB-dep_OMP_SusC/RagA_CS"/>
</dbReference>
<keyword evidence="3 7" id="KW-1134">Transmembrane beta strand</keyword>
<sequence length="1052" mass="115399">MKKNLYRWLVLVTCSFLVCQTVAAQQHKITGIVKDTPGSIMPGVNVYVKGTSTGTTTDSNGEFAIEAQTGQVLTFSFIGYKSHEFTVGEQTRVEVFLNEDVETLNEIVVIGYGEVQRKDVTGSISSVKGEDIKRTNVTTLEQALQGRVPGMVIQQVSGQPGGGVSVQIRGITSLGGSSPLYVIDGVRVSVAGSTDGGMNPLAGINASEIESIEVLKDASATAIYGAQASDGVVLITTKRGKQSAPTVSYQFYTGFQRLIQRLPVMDLREHATFLNARAAEPTWNFDARPEFQNPEYLGEGTDWQDALFKTSQVSEHSISLSGGDEKTRYYLSGTYYQNDGIAFGSKFDRTSLRLNLDNKTTKWLKIGTSLQFVNIDERVNATTSSVISKALTMTPDIAVQNSDGSWGGAHNENPWVPRTENPLALALINKDEANRKQVYANAYAEVDIAKGLVLKNVIGGNFSTYNRDRFNPSYIMGNLIKDQSDASAEYSDFNHTEMSTVLTYNHSFGDKYKLTAMGGHEWQLNYSRQLSAARKDYPTNTVQTIGGGDPATATNGGSKGQSAIESYFGRLDFGFNDRYLFTGNARYDGNSMYAEQNRWIMSYSGVVAWKINNEAFFDGINSVDELKLRVSSGLTNRAGGRDYSYASTLTTASTGLGGVALVNDEIGNPDLKWEQTTYNNIGLDGAFFNWRISFSVDFYKRKTNDLAMQITLPMYSGTALGTWPPGSLRAPYVNIGSMENHGFDFRISSENVRGKAFTWRTDVTVSHNRNKITALNAEGASIDRTYSKTVPGRSLGEFYGYIVEGVFATPTDVLGDEANGIAPHPRPVRNNEPLPFANAAGSIWYGDLKFKDLNGDGIIDERDQKFLGSPIPKVQIGLNNTVTYKNFDLTIFFTSNLGNKVYNATRKNHEDPQGNSAYFTNLNNYAKLALVDPNGSASDINNVYVSNPDTKISGLRNDKTNGNQRVTDVYVEDGSFVKCKNISLGYTFSNSLTQKLHLKSLKVYASATNLFTITKYSGMDPEIGSWDPLSAGIDDGYYPQPRIITFGLNLSL</sequence>
<dbReference type="SUPFAM" id="SSF56935">
    <property type="entry name" value="Porins"/>
    <property type="match status" value="1"/>
</dbReference>
<dbReference type="InterPro" id="IPR036942">
    <property type="entry name" value="Beta-barrel_TonB_sf"/>
</dbReference>
<dbReference type="InterPro" id="IPR039426">
    <property type="entry name" value="TonB-dep_rcpt-like"/>
</dbReference>
<accession>A0ABW3JX85</accession>
<evidence type="ECO:0000256" key="2">
    <source>
        <dbReference type="ARBA" id="ARBA00022448"/>
    </source>
</evidence>
<dbReference type="Pfam" id="PF07715">
    <property type="entry name" value="Plug"/>
    <property type="match status" value="1"/>
</dbReference>
<feature type="chain" id="PRO_5045811383" evidence="8">
    <location>
        <begin position="25"/>
        <end position="1052"/>
    </location>
</feature>
<keyword evidence="2 7" id="KW-0813">Transport</keyword>
<keyword evidence="5 7" id="KW-0472">Membrane</keyword>
<dbReference type="PROSITE" id="PS52016">
    <property type="entry name" value="TONB_DEPENDENT_REC_3"/>
    <property type="match status" value="1"/>
</dbReference>
<comment type="similarity">
    <text evidence="7">Belongs to the TonB-dependent receptor family.</text>
</comment>
<dbReference type="NCBIfam" id="TIGR04056">
    <property type="entry name" value="OMP_RagA_SusC"/>
    <property type="match status" value="1"/>
</dbReference>
<evidence type="ECO:0000259" key="9">
    <source>
        <dbReference type="Pfam" id="PF07715"/>
    </source>
</evidence>
<organism evidence="10 11">
    <name type="scientific">Ohtaekwangia kribbensis</name>
    <dbReference type="NCBI Taxonomy" id="688913"/>
    <lineage>
        <taxon>Bacteria</taxon>
        <taxon>Pseudomonadati</taxon>
        <taxon>Bacteroidota</taxon>
        <taxon>Cytophagia</taxon>
        <taxon>Cytophagales</taxon>
        <taxon>Fulvivirgaceae</taxon>
        <taxon>Ohtaekwangia</taxon>
    </lineage>
</organism>
<evidence type="ECO:0000256" key="5">
    <source>
        <dbReference type="ARBA" id="ARBA00023136"/>
    </source>
</evidence>
<feature type="signal peptide" evidence="8">
    <location>
        <begin position="1"/>
        <end position="24"/>
    </location>
</feature>
<dbReference type="Gene3D" id="2.170.130.10">
    <property type="entry name" value="TonB-dependent receptor, plug domain"/>
    <property type="match status" value="1"/>
</dbReference>
<dbReference type="Proteomes" id="UP001597112">
    <property type="component" value="Unassembled WGS sequence"/>
</dbReference>
<protein>
    <submittedName>
        <fullName evidence="10">SusC/RagA family TonB-linked outer membrane protein</fullName>
    </submittedName>
</protein>
<evidence type="ECO:0000256" key="3">
    <source>
        <dbReference type="ARBA" id="ARBA00022452"/>
    </source>
</evidence>
<keyword evidence="8" id="KW-0732">Signal</keyword>
<dbReference type="Pfam" id="PF13715">
    <property type="entry name" value="CarbopepD_reg_2"/>
    <property type="match status" value="1"/>
</dbReference>
<name>A0ABW3JX85_9BACT</name>
<dbReference type="RefSeq" id="WP_377573344.1">
    <property type="nucleotide sequence ID" value="NZ_JBHTKA010000001.1"/>
</dbReference>
<reference evidence="11" key="1">
    <citation type="journal article" date="2019" name="Int. J. Syst. Evol. Microbiol.">
        <title>The Global Catalogue of Microorganisms (GCM) 10K type strain sequencing project: providing services to taxonomists for standard genome sequencing and annotation.</title>
        <authorList>
            <consortium name="The Broad Institute Genomics Platform"/>
            <consortium name="The Broad Institute Genome Sequencing Center for Infectious Disease"/>
            <person name="Wu L."/>
            <person name="Ma J."/>
        </authorList>
    </citation>
    <scope>NUCLEOTIDE SEQUENCE [LARGE SCALE GENOMIC DNA]</scope>
    <source>
        <strain evidence="11">CCUG 58938</strain>
    </source>
</reference>
<dbReference type="InterPro" id="IPR023996">
    <property type="entry name" value="TonB-dep_OMP_SusC/RagA"/>
</dbReference>
<gene>
    <name evidence="10" type="ORF">ACFQ21_00620</name>
</gene>
<dbReference type="SUPFAM" id="SSF49464">
    <property type="entry name" value="Carboxypeptidase regulatory domain-like"/>
    <property type="match status" value="1"/>
</dbReference>
<evidence type="ECO:0000256" key="6">
    <source>
        <dbReference type="ARBA" id="ARBA00023237"/>
    </source>
</evidence>
<keyword evidence="11" id="KW-1185">Reference proteome</keyword>
<dbReference type="Gene3D" id="2.40.170.20">
    <property type="entry name" value="TonB-dependent receptor, beta-barrel domain"/>
    <property type="match status" value="1"/>
</dbReference>
<evidence type="ECO:0000256" key="1">
    <source>
        <dbReference type="ARBA" id="ARBA00004571"/>
    </source>
</evidence>
<proteinExistence type="inferred from homology"/>
<keyword evidence="6 7" id="KW-0998">Cell outer membrane</keyword>
<feature type="domain" description="TonB-dependent receptor plug" evidence="9">
    <location>
        <begin position="117"/>
        <end position="232"/>
    </location>
</feature>
<dbReference type="NCBIfam" id="TIGR04057">
    <property type="entry name" value="SusC_RagA_signa"/>
    <property type="match status" value="1"/>
</dbReference>
<evidence type="ECO:0000256" key="8">
    <source>
        <dbReference type="SAM" id="SignalP"/>
    </source>
</evidence>
<evidence type="ECO:0000256" key="4">
    <source>
        <dbReference type="ARBA" id="ARBA00022692"/>
    </source>
</evidence>
<dbReference type="EMBL" id="JBHTKA010000001">
    <property type="protein sequence ID" value="MFD0997781.1"/>
    <property type="molecule type" value="Genomic_DNA"/>
</dbReference>
<evidence type="ECO:0000313" key="10">
    <source>
        <dbReference type="EMBL" id="MFD0997781.1"/>
    </source>
</evidence>
<evidence type="ECO:0000256" key="7">
    <source>
        <dbReference type="PROSITE-ProRule" id="PRU01360"/>
    </source>
</evidence>